<gene>
    <name evidence="1" type="ORF">PoB_000566700</name>
</gene>
<evidence type="ECO:0000313" key="2">
    <source>
        <dbReference type="Proteomes" id="UP000735302"/>
    </source>
</evidence>
<accession>A0AAV3YAL8</accession>
<organism evidence="1 2">
    <name type="scientific">Plakobranchus ocellatus</name>
    <dbReference type="NCBI Taxonomy" id="259542"/>
    <lineage>
        <taxon>Eukaryota</taxon>
        <taxon>Metazoa</taxon>
        <taxon>Spiralia</taxon>
        <taxon>Lophotrochozoa</taxon>
        <taxon>Mollusca</taxon>
        <taxon>Gastropoda</taxon>
        <taxon>Heterobranchia</taxon>
        <taxon>Euthyneura</taxon>
        <taxon>Panpulmonata</taxon>
        <taxon>Sacoglossa</taxon>
        <taxon>Placobranchoidea</taxon>
        <taxon>Plakobranchidae</taxon>
        <taxon>Plakobranchus</taxon>
    </lineage>
</organism>
<protein>
    <submittedName>
        <fullName evidence="1">Uncharacterized protein</fullName>
    </submittedName>
</protein>
<keyword evidence="2" id="KW-1185">Reference proteome</keyword>
<dbReference type="AlphaFoldDB" id="A0AAV3YAL8"/>
<dbReference type="Proteomes" id="UP000735302">
    <property type="component" value="Unassembled WGS sequence"/>
</dbReference>
<evidence type="ECO:0000313" key="1">
    <source>
        <dbReference type="EMBL" id="GFN79161.1"/>
    </source>
</evidence>
<comment type="caution">
    <text evidence="1">The sequence shown here is derived from an EMBL/GenBank/DDBJ whole genome shotgun (WGS) entry which is preliminary data.</text>
</comment>
<name>A0AAV3YAL8_9GAST</name>
<proteinExistence type="predicted"/>
<reference evidence="1 2" key="1">
    <citation type="journal article" date="2021" name="Elife">
        <title>Chloroplast acquisition without the gene transfer in kleptoplastic sea slugs, Plakobranchus ocellatus.</title>
        <authorList>
            <person name="Maeda T."/>
            <person name="Takahashi S."/>
            <person name="Yoshida T."/>
            <person name="Shimamura S."/>
            <person name="Takaki Y."/>
            <person name="Nagai Y."/>
            <person name="Toyoda A."/>
            <person name="Suzuki Y."/>
            <person name="Arimoto A."/>
            <person name="Ishii H."/>
            <person name="Satoh N."/>
            <person name="Nishiyama T."/>
            <person name="Hasebe M."/>
            <person name="Maruyama T."/>
            <person name="Minagawa J."/>
            <person name="Obokata J."/>
            <person name="Shigenobu S."/>
        </authorList>
    </citation>
    <scope>NUCLEOTIDE SEQUENCE [LARGE SCALE GENOMIC DNA]</scope>
</reference>
<sequence length="112" mass="12653">MVLPPNELSGIPGLELKPYREIRIYIRNPGLAALKPSPTEAINIKHFWNFASEAVPHLVGCTRRYIMPKLALPMLRGAFRYTTLCCLRGDESVGELIETTRFSLLHYNNLVG</sequence>
<dbReference type="EMBL" id="BLXT01000641">
    <property type="protein sequence ID" value="GFN79161.1"/>
    <property type="molecule type" value="Genomic_DNA"/>
</dbReference>